<feature type="transmembrane region" description="Helical" evidence="7">
    <location>
        <begin position="69"/>
        <end position="86"/>
    </location>
</feature>
<feature type="transmembrane region" description="Helical" evidence="7">
    <location>
        <begin position="272"/>
        <end position="290"/>
    </location>
</feature>
<evidence type="ECO:0000256" key="4">
    <source>
        <dbReference type="ARBA" id="ARBA00022692"/>
    </source>
</evidence>
<feature type="transmembrane region" description="Helical" evidence="7">
    <location>
        <begin position="154"/>
        <end position="172"/>
    </location>
</feature>
<dbReference type="OrthoDB" id="9805239at2"/>
<dbReference type="SUPFAM" id="SSF103481">
    <property type="entry name" value="Multidrug resistance efflux transporter EmrE"/>
    <property type="match status" value="2"/>
</dbReference>
<comment type="similarity">
    <text evidence="2">Belongs to the EamA transporter family.</text>
</comment>
<sequence>MKGNKKVLANIAVLMTILFWGISTSSNKIAIREVPPSTLALIRFIIASSILYILNKKLNPDVKVDKEDVPRMMLCGLVGVTIYFNFENYGVSLINAANATILLASIPLFTVLLDWIVFKKPIGLQKSIGIFLSIIGVICVIGNSLTINASYKEIIGTLLMIGAALSWATYSIISKKIDGKYPTIVLSCYQNLYGALFLIPFSLVEYKKWQPISLYTWSHILYLALICSALCYFLYLFALKNLGATSTNIYINLMPFVGIIAAYFMLGERLYPLQILGGGIIVLGVCIVNLEKQVKVEEVLATTEVG</sequence>
<dbReference type="Gene3D" id="1.10.3730.20">
    <property type="match status" value="1"/>
</dbReference>
<comment type="subcellular location">
    <subcellularLocation>
        <location evidence="1">Cell membrane</location>
        <topology evidence="1">Multi-pass membrane protein</topology>
    </subcellularLocation>
</comment>
<reference evidence="9 10" key="1">
    <citation type="submission" date="2019-03" db="EMBL/GenBank/DDBJ databases">
        <title>Genomic Encyclopedia of Type Strains, Phase IV (KMG-IV): sequencing the most valuable type-strain genomes for metagenomic binning, comparative biology and taxonomic classification.</title>
        <authorList>
            <person name="Goeker M."/>
        </authorList>
    </citation>
    <scope>NUCLEOTIDE SEQUENCE [LARGE SCALE GENOMIC DNA]</scope>
    <source>
        <strain evidence="9 10">DSM 100013</strain>
    </source>
</reference>
<dbReference type="Proteomes" id="UP000295504">
    <property type="component" value="Unassembled WGS sequence"/>
</dbReference>
<keyword evidence="6 7" id="KW-0472">Membrane</keyword>
<dbReference type="InterPro" id="IPR000620">
    <property type="entry name" value="EamA_dom"/>
</dbReference>
<keyword evidence="4 7" id="KW-0812">Transmembrane</keyword>
<evidence type="ECO:0000256" key="7">
    <source>
        <dbReference type="SAM" id="Phobius"/>
    </source>
</evidence>
<accession>A0A4R2TDD5</accession>
<evidence type="ECO:0000313" key="10">
    <source>
        <dbReference type="Proteomes" id="UP000295504"/>
    </source>
</evidence>
<dbReference type="AlphaFoldDB" id="A0A4R2TDD5"/>
<evidence type="ECO:0000256" key="1">
    <source>
        <dbReference type="ARBA" id="ARBA00004651"/>
    </source>
</evidence>
<keyword evidence="10" id="KW-1185">Reference proteome</keyword>
<dbReference type="PANTHER" id="PTHR32322:SF18">
    <property type="entry name" value="S-ADENOSYLMETHIONINE_S-ADENOSYLHOMOCYSTEINE TRANSPORTER"/>
    <property type="match status" value="1"/>
</dbReference>
<feature type="transmembrane region" description="Helical" evidence="7">
    <location>
        <begin position="128"/>
        <end position="148"/>
    </location>
</feature>
<dbReference type="EMBL" id="SLYC01000064">
    <property type="protein sequence ID" value="TCP95138.1"/>
    <property type="molecule type" value="Genomic_DNA"/>
</dbReference>
<protein>
    <submittedName>
        <fullName evidence="9">Drug/metabolite transporter (DMT)-like permease</fullName>
    </submittedName>
</protein>
<dbReference type="RefSeq" id="WP_132849737.1">
    <property type="nucleotide sequence ID" value="NZ_CP058648.1"/>
</dbReference>
<comment type="caution">
    <text evidence="9">The sequence shown here is derived from an EMBL/GenBank/DDBJ whole genome shotgun (WGS) entry which is preliminary data.</text>
</comment>
<feature type="transmembrane region" description="Helical" evidence="7">
    <location>
        <begin position="184"/>
        <end position="204"/>
    </location>
</feature>
<dbReference type="GO" id="GO:0005886">
    <property type="term" value="C:plasma membrane"/>
    <property type="evidence" value="ECO:0007669"/>
    <property type="project" value="UniProtKB-SubCell"/>
</dbReference>
<proteinExistence type="inferred from homology"/>
<name>A0A4R2TDD5_9FIRM</name>
<evidence type="ECO:0000259" key="8">
    <source>
        <dbReference type="Pfam" id="PF00892"/>
    </source>
</evidence>
<evidence type="ECO:0000256" key="2">
    <source>
        <dbReference type="ARBA" id="ARBA00007362"/>
    </source>
</evidence>
<dbReference type="InterPro" id="IPR050638">
    <property type="entry name" value="AA-Vitamin_Transporters"/>
</dbReference>
<evidence type="ECO:0000256" key="6">
    <source>
        <dbReference type="ARBA" id="ARBA00023136"/>
    </source>
</evidence>
<evidence type="ECO:0000256" key="3">
    <source>
        <dbReference type="ARBA" id="ARBA00022475"/>
    </source>
</evidence>
<feature type="transmembrane region" description="Helical" evidence="7">
    <location>
        <begin position="249"/>
        <end position="266"/>
    </location>
</feature>
<dbReference type="PANTHER" id="PTHR32322">
    <property type="entry name" value="INNER MEMBRANE TRANSPORTER"/>
    <property type="match status" value="1"/>
</dbReference>
<feature type="domain" description="EamA" evidence="8">
    <location>
        <begin position="155"/>
        <end position="289"/>
    </location>
</feature>
<dbReference type="Pfam" id="PF00892">
    <property type="entry name" value="EamA"/>
    <property type="match status" value="2"/>
</dbReference>
<feature type="transmembrane region" description="Helical" evidence="7">
    <location>
        <begin position="7"/>
        <end position="25"/>
    </location>
</feature>
<organism evidence="9 10">
    <name type="scientific">Serpentinicella alkaliphila</name>
    <dbReference type="NCBI Taxonomy" id="1734049"/>
    <lineage>
        <taxon>Bacteria</taxon>
        <taxon>Bacillati</taxon>
        <taxon>Bacillota</taxon>
        <taxon>Clostridia</taxon>
        <taxon>Peptostreptococcales</taxon>
        <taxon>Natronincolaceae</taxon>
        <taxon>Serpentinicella</taxon>
    </lineage>
</organism>
<feature type="transmembrane region" description="Helical" evidence="7">
    <location>
        <begin position="216"/>
        <end position="237"/>
    </location>
</feature>
<keyword evidence="5 7" id="KW-1133">Transmembrane helix</keyword>
<feature type="domain" description="EamA" evidence="8">
    <location>
        <begin position="9"/>
        <end position="141"/>
    </location>
</feature>
<feature type="transmembrane region" description="Helical" evidence="7">
    <location>
        <begin position="92"/>
        <end position="116"/>
    </location>
</feature>
<evidence type="ECO:0000256" key="5">
    <source>
        <dbReference type="ARBA" id="ARBA00022989"/>
    </source>
</evidence>
<evidence type="ECO:0000313" key="9">
    <source>
        <dbReference type="EMBL" id="TCP95138.1"/>
    </source>
</evidence>
<keyword evidence="3" id="KW-1003">Cell membrane</keyword>
<gene>
    <name evidence="9" type="ORF">EDD79_10648</name>
</gene>
<dbReference type="InterPro" id="IPR037185">
    <property type="entry name" value="EmrE-like"/>
</dbReference>
<feature type="transmembrane region" description="Helical" evidence="7">
    <location>
        <begin position="37"/>
        <end position="54"/>
    </location>
</feature>